<keyword evidence="6" id="KW-0547">Nucleotide-binding</keyword>
<organism evidence="12 13">
    <name type="scientific">Vibrio viridaestus</name>
    <dbReference type="NCBI Taxonomy" id="2487322"/>
    <lineage>
        <taxon>Bacteria</taxon>
        <taxon>Pseudomonadati</taxon>
        <taxon>Pseudomonadota</taxon>
        <taxon>Gammaproteobacteria</taxon>
        <taxon>Vibrionales</taxon>
        <taxon>Vibrionaceae</taxon>
        <taxon>Vibrio</taxon>
    </lineage>
</organism>
<dbReference type="GO" id="GO:0006826">
    <property type="term" value="P:iron ion transport"/>
    <property type="evidence" value="ECO:0007669"/>
    <property type="project" value="UniProtKB-KW"/>
</dbReference>
<reference evidence="12 13" key="1">
    <citation type="submission" date="2018-11" db="EMBL/GenBank/DDBJ databases">
        <title>Vibrio LJC006 sp. nov., isolated from seawater during the bloom of the enteromorpha.</title>
        <authorList>
            <person name="Liang J."/>
        </authorList>
    </citation>
    <scope>NUCLEOTIDE SEQUENCE [LARGE SCALE GENOMIC DNA]</scope>
    <source>
        <strain evidence="12 13">LJC006</strain>
    </source>
</reference>
<name>A0A3N9TDV0_9VIBR</name>
<comment type="caution">
    <text evidence="12">The sequence shown here is derived from an EMBL/GenBank/DDBJ whole genome shotgun (WGS) entry which is preliminary data.</text>
</comment>
<dbReference type="InterPro" id="IPR017871">
    <property type="entry name" value="ABC_transporter-like_CS"/>
</dbReference>
<evidence type="ECO:0000259" key="11">
    <source>
        <dbReference type="PROSITE" id="PS50893"/>
    </source>
</evidence>
<comment type="subcellular location">
    <subcellularLocation>
        <location evidence="1">Cell membrane</location>
        <topology evidence="1">Peripheral membrane protein</topology>
    </subcellularLocation>
</comment>
<dbReference type="InterPro" id="IPR003593">
    <property type="entry name" value="AAA+_ATPase"/>
</dbReference>
<dbReference type="Pfam" id="PF00005">
    <property type="entry name" value="ABC_tran"/>
    <property type="match status" value="1"/>
</dbReference>
<dbReference type="FunFam" id="3.40.50.300:FF:000134">
    <property type="entry name" value="Iron-enterobactin ABC transporter ATP-binding protein"/>
    <property type="match status" value="1"/>
</dbReference>
<keyword evidence="4" id="KW-1003">Cell membrane</keyword>
<dbReference type="PANTHER" id="PTHR42771:SF12">
    <property type="entry name" value="FE(3+) DICITRATE TRANSPORT ATP-BINDING PROTEIN FECE-RELATED"/>
    <property type="match status" value="1"/>
</dbReference>
<dbReference type="SMART" id="SM00382">
    <property type="entry name" value="AAA"/>
    <property type="match status" value="1"/>
</dbReference>
<evidence type="ECO:0000256" key="7">
    <source>
        <dbReference type="ARBA" id="ARBA00022840"/>
    </source>
</evidence>
<sequence length="262" mass="29406">MGHLKFRLHGENIVLGYDNIPISKNLDVTIPDKQMTVIIGPNGCGKSTLLNTLCRLTSPINGQVTLDNKPLKTYSNKEIARQISLLPQSVQTPDHIRVRDLVSRGRYPHQSIFHQWSHEDEDAVMKAMEATNVTDLADKPVTQLSGGQAQRVWIATILAQQTPIIFLDEPTTFLDIAHQIDVLRLCRQLVIEQQKTVITVLHDINQACRYADYLVVVKQGEIIETGTPNTIINEQLIEQVFGIKSKIIDDPVTSTPMIVPFE</sequence>
<evidence type="ECO:0000313" key="13">
    <source>
        <dbReference type="Proteomes" id="UP000281112"/>
    </source>
</evidence>
<evidence type="ECO:0000256" key="2">
    <source>
        <dbReference type="ARBA" id="ARBA00005417"/>
    </source>
</evidence>
<dbReference type="InterPro" id="IPR003439">
    <property type="entry name" value="ABC_transporter-like_ATP-bd"/>
</dbReference>
<evidence type="ECO:0000256" key="5">
    <source>
        <dbReference type="ARBA" id="ARBA00022496"/>
    </source>
</evidence>
<dbReference type="Gene3D" id="3.40.50.300">
    <property type="entry name" value="P-loop containing nucleotide triphosphate hydrolases"/>
    <property type="match status" value="1"/>
</dbReference>
<dbReference type="EMBL" id="RJVQ01000006">
    <property type="protein sequence ID" value="RQW62397.1"/>
    <property type="molecule type" value="Genomic_DNA"/>
</dbReference>
<protein>
    <submittedName>
        <fullName evidence="12">ABC transporter ATP-binding protein</fullName>
    </submittedName>
</protein>
<keyword evidence="7 12" id="KW-0067">ATP-binding</keyword>
<evidence type="ECO:0000256" key="9">
    <source>
        <dbReference type="ARBA" id="ARBA00023065"/>
    </source>
</evidence>
<dbReference type="GO" id="GO:0005524">
    <property type="term" value="F:ATP binding"/>
    <property type="evidence" value="ECO:0007669"/>
    <property type="project" value="UniProtKB-KW"/>
</dbReference>
<keyword evidence="10" id="KW-0472">Membrane</keyword>
<dbReference type="AlphaFoldDB" id="A0A3N9TDV0"/>
<dbReference type="PROSITE" id="PS00211">
    <property type="entry name" value="ABC_TRANSPORTER_1"/>
    <property type="match status" value="1"/>
</dbReference>
<dbReference type="PROSITE" id="PS50893">
    <property type="entry name" value="ABC_TRANSPORTER_2"/>
    <property type="match status" value="1"/>
</dbReference>
<dbReference type="PANTHER" id="PTHR42771">
    <property type="entry name" value="IRON(3+)-HYDROXAMATE IMPORT ATP-BINDING PROTEIN FHUC"/>
    <property type="match status" value="1"/>
</dbReference>
<evidence type="ECO:0000256" key="3">
    <source>
        <dbReference type="ARBA" id="ARBA00022448"/>
    </source>
</evidence>
<dbReference type="InterPro" id="IPR027417">
    <property type="entry name" value="P-loop_NTPase"/>
</dbReference>
<proteinExistence type="inferred from homology"/>
<dbReference type="OrthoDB" id="5292475at2"/>
<dbReference type="CDD" id="cd03214">
    <property type="entry name" value="ABC_Iron-Siderophores_B12_Hemin"/>
    <property type="match status" value="1"/>
</dbReference>
<dbReference type="InterPro" id="IPR051535">
    <property type="entry name" value="Siderophore_ABC-ATPase"/>
</dbReference>
<dbReference type="Proteomes" id="UP000281112">
    <property type="component" value="Unassembled WGS sequence"/>
</dbReference>
<evidence type="ECO:0000313" key="12">
    <source>
        <dbReference type="EMBL" id="RQW62397.1"/>
    </source>
</evidence>
<keyword evidence="9" id="KW-0406">Ion transport</keyword>
<evidence type="ECO:0000256" key="1">
    <source>
        <dbReference type="ARBA" id="ARBA00004202"/>
    </source>
</evidence>
<dbReference type="GO" id="GO:0016887">
    <property type="term" value="F:ATP hydrolysis activity"/>
    <property type="evidence" value="ECO:0007669"/>
    <property type="project" value="InterPro"/>
</dbReference>
<evidence type="ECO:0000256" key="6">
    <source>
        <dbReference type="ARBA" id="ARBA00022741"/>
    </source>
</evidence>
<evidence type="ECO:0000256" key="8">
    <source>
        <dbReference type="ARBA" id="ARBA00023004"/>
    </source>
</evidence>
<feature type="domain" description="ABC transporter" evidence="11">
    <location>
        <begin position="8"/>
        <end position="244"/>
    </location>
</feature>
<keyword evidence="5" id="KW-0410">Iron transport</keyword>
<gene>
    <name evidence="12" type="ORF">EES38_14560</name>
</gene>
<keyword evidence="13" id="KW-1185">Reference proteome</keyword>
<evidence type="ECO:0000256" key="4">
    <source>
        <dbReference type="ARBA" id="ARBA00022475"/>
    </source>
</evidence>
<dbReference type="SUPFAM" id="SSF52540">
    <property type="entry name" value="P-loop containing nucleoside triphosphate hydrolases"/>
    <property type="match status" value="1"/>
</dbReference>
<keyword evidence="8" id="KW-0408">Iron</keyword>
<accession>A0A3N9TDV0</accession>
<dbReference type="GO" id="GO:0005886">
    <property type="term" value="C:plasma membrane"/>
    <property type="evidence" value="ECO:0007669"/>
    <property type="project" value="UniProtKB-SubCell"/>
</dbReference>
<comment type="similarity">
    <text evidence="2">Belongs to the ABC transporter superfamily.</text>
</comment>
<keyword evidence="3" id="KW-0813">Transport</keyword>
<evidence type="ECO:0000256" key="10">
    <source>
        <dbReference type="ARBA" id="ARBA00023136"/>
    </source>
</evidence>